<dbReference type="AlphaFoldDB" id="A0A146K540"/>
<feature type="non-terminal residue" evidence="1">
    <location>
        <position position="1"/>
    </location>
</feature>
<accession>A0A146K540</accession>
<reference evidence="1" key="1">
    <citation type="submission" date="2015-07" db="EMBL/GenBank/DDBJ databases">
        <title>Adaptation to a free-living lifestyle via gene acquisitions in the diplomonad Trepomonas sp. PC1.</title>
        <authorList>
            <person name="Xu F."/>
            <person name="Jerlstrom-Hultqvist J."/>
            <person name="Kolisko M."/>
            <person name="Simpson A.G.B."/>
            <person name="Roger A.J."/>
            <person name="Svard S.G."/>
            <person name="Andersson J.O."/>
        </authorList>
    </citation>
    <scope>NUCLEOTIDE SEQUENCE</scope>
    <source>
        <strain evidence="1">PC1</strain>
    </source>
</reference>
<dbReference type="InterPro" id="IPR026906">
    <property type="entry name" value="LRR_5"/>
</dbReference>
<dbReference type="Pfam" id="PF13306">
    <property type="entry name" value="LRR_5"/>
    <property type="match status" value="2"/>
</dbReference>
<proteinExistence type="predicted"/>
<name>A0A146K540_9EUKA</name>
<dbReference type="InterPro" id="IPR032675">
    <property type="entry name" value="LRR_dom_sf"/>
</dbReference>
<sequence>CGFLWKYCGIQILFQNSSDEIHQSLKNQEPQVVILPNLEKISSFEELEPKNEQELLEEEHLEEEAEQEDELIESHALRSAKLFIAPKLKIIAESAFAYANIEKLISKNIERVEARGFSQSALRSIQLEKVELIGFEAFSGTCVQKIKNNIIQKLDDSQFSSSSEIARVKMKNLLQLGTSVFNNSIINEFDAPQIQNIELQKDYCDCDYVFMVNKKNFGDFAGLKKADPIIDEPDYEEQMKLLPQICFQYDSVTPENHENFILQNSVILPMNIKTVAEQAFSPSKKQIFYVYGPGVELIDVCGFHGNNRLRKVIFPRVTEIRTSAFAYNSMLQTVIAPNCSVLQENVFFSCLNLENVQMKPLELLDSVFSYTKMSKLNLPSVLKIEDSTFGQSPLKYLKVENCTEICKNAFDQMNQKVRVECLCDLKSVENCVKAKYVDKTKQQAQLDQIQQILECKEWKRFKIVLKMNVK</sequence>
<gene>
    <name evidence="1" type="ORF">TPC1_20010</name>
</gene>
<evidence type="ECO:0000313" key="1">
    <source>
        <dbReference type="EMBL" id="JAP90691.1"/>
    </source>
</evidence>
<protein>
    <submittedName>
        <fullName evidence="1">Leucine rich repeats-containing protein</fullName>
    </submittedName>
</protein>
<organism evidence="1">
    <name type="scientific">Trepomonas sp. PC1</name>
    <dbReference type="NCBI Taxonomy" id="1076344"/>
    <lineage>
        <taxon>Eukaryota</taxon>
        <taxon>Metamonada</taxon>
        <taxon>Diplomonadida</taxon>
        <taxon>Hexamitidae</taxon>
        <taxon>Hexamitinae</taxon>
        <taxon>Trepomonas</taxon>
    </lineage>
</organism>
<dbReference type="EMBL" id="GDID01005915">
    <property type="protein sequence ID" value="JAP90691.1"/>
    <property type="molecule type" value="Transcribed_RNA"/>
</dbReference>
<dbReference type="Gene3D" id="3.80.10.10">
    <property type="entry name" value="Ribonuclease Inhibitor"/>
    <property type="match status" value="2"/>
</dbReference>